<evidence type="ECO:0000256" key="8">
    <source>
        <dbReference type="SAM" id="Phobius"/>
    </source>
</evidence>
<keyword evidence="7" id="KW-0539">Nucleus</keyword>
<evidence type="ECO:0000256" key="5">
    <source>
        <dbReference type="ARBA" id="ARBA00022723"/>
    </source>
</evidence>
<evidence type="ECO:0000256" key="7">
    <source>
        <dbReference type="ARBA" id="ARBA00023242"/>
    </source>
</evidence>
<keyword evidence="8" id="KW-1133">Transmembrane helix</keyword>
<dbReference type="Proteomes" id="UP001140949">
    <property type="component" value="Unassembled WGS sequence"/>
</dbReference>
<evidence type="ECO:0000256" key="4">
    <source>
        <dbReference type="ARBA" id="ARBA00022722"/>
    </source>
</evidence>
<feature type="domain" description="DDE Tnp4" evidence="9">
    <location>
        <begin position="176"/>
        <end position="345"/>
    </location>
</feature>
<evidence type="ECO:0000256" key="6">
    <source>
        <dbReference type="ARBA" id="ARBA00022801"/>
    </source>
</evidence>
<evidence type="ECO:0008006" key="13">
    <source>
        <dbReference type="Google" id="ProtNLM"/>
    </source>
</evidence>
<evidence type="ECO:0000259" key="9">
    <source>
        <dbReference type="Pfam" id="PF13359"/>
    </source>
</evidence>
<keyword evidence="12" id="KW-1185">Reference proteome</keyword>
<evidence type="ECO:0000256" key="3">
    <source>
        <dbReference type="ARBA" id="ARBA00006958"/>
    </source>
</evidence>
<dbReference type="PANTHER" id="PTHR22930:SF259">
    <property type="entry name" value="OS08G0106900 PROTEIN"/>
    <property type="match status" value="1"/>
</dbReference>
<dbReference type="GO" id="GO:0016787">
    <property type="term" value="F:hydrolase activity"/>
    <property type="evidence" value="ECO:0007669"/>
    <property type="project" value="UniProtKB-KW"/>
</dbReference>
<protein>
    <recommendedName>
        <fullName evidence="13">DDE Tnp4 domain-containing protein</fullName>
    </recommendedName>
</protein>
<evidence type="ECO:0000256" key="2">
    <source>
        <dbReference type="ARBA" id="ARBA00004123"/>
    </source>
</evidence>
<evidence type="ECO:0000313" key="11">
    <source>
        <dbReference type="EMBL" id="KAJ6798123.1"/>
    </source>
</evidence>
<feature type="domain" description="DUF8040" evidence="10">
    <location>
        <begin position="50"/>
        <end position="142"/>
    </location>
</feature>
<dbReference type="InterPro" id="IPR058353">
    <property type="entry name" value="DUF8040"/>
</dbReference>
<keyword evidence="4" id="KW-0540">Nuclease</keyword>
<dbReference type="Pfam" id="PF26138">
    <property type="entry name" value="DUF8040"/>
    <property type="match status" value="1"/>
</dbReference>
<keyword evidence="8" id="KW-0812">Transmembrane</keyword>
<comment type="caution">
    <text evidence="11">The sequence shown here is derived from an EMBL/GenBank/DDBJ whole genome shotgun (WGS) entry which is preliminary data.</text>
</comment>
<keyword evidence="8" id="KW-0472">Membrane</keyword>
<dbReference type="GO" id="GO:0004518">
    <property type="term" value="F:nuclease activity"/>
    <property type="evidence" value="ECO:0007669"/>
    <property type="project" value="UniProtKB-KW"/>
</dbReference>
<organism evidence="11 12">
    <name type="scientific">Iris pallida</name>
    <name type="common">Sweet iris</name>
    <dbReference type="NCBI Taxonomy" id="29817"/>
    <lineage>
        <taxon>Eukaryota</taxon>
        <taxon>Viridiplantae</taxon>
        <taxon>Streptophyta</taxon>
        <taxon>Embryophyta</taxon>
        <taxon>Tracheophyta</taxon>
        <taxon>Spermatophyta</taxon>
        <taxon>Magnoliopsida</taxon>
        <taxon>Liliopsida</taxon>
        <taxon>Asparagales</taxon>
        <taxon>Iridaceae</taxon>
        <taxon>Iridoideae</taxon>
        <taxon>Irideae</taxon>
        <taxon>Iris</taxon>
    </lineage>
</organism>
<dbReference type="InterPro" id="IPR045249">
    <property type="entry name" value="HARBI1-like"/>
</dbReference>
<evidence type="ECO:0000313" key="12">
    <source>
        <dbReference type="Proteomes" id="UP001140949"/>
    </source>
</evidence>
<dbReference type="GO" id="GO:0005634">
    <property type="term" value="C:nucleus"/>
    <property type="evidence" value="ECO:0007669"/>
    <property type="project" value="UniProtKB-SubCell"/>
</dbReference>
<dbReference type="PANTHER" id="PTHR22930">
    <property type="match status" value="1"/>
</dbReference>
<dbReference type="InterPro" id="IPR027806">
    <property type="entry name" value="HARBI1_dom"/>
</dbReference>
<feature type="transmembrane region" description="Helical" evidence="8">
    <location>
        <begin position="12"/>
        <end position="29"/>
    </location>
</feature>
<proteinExistence type="inferred from homology"/>
<comment type="subcellular location">
    <subcellularLocation>
        <location evidence="2">Nucleus</location>
    </subcellularLocation>
</comment>
<dbReference type="Pfam" id="PF13359">
    <property type="entry name" value="DDE_Tnp_4"/>
    <property type="match status" value="1"/>
</dbReference>
<keyword evidence="5" id="KW-0479">Metal-binding</keyword>
<gene>
    <name evidence="11" type="ORF">M6B38_213555</name>
</gene>
<dbReference type="EMBL" id="JANAVB010040417">
    <property type="protein sequence ID" value="KAJ6798123.1"/>
    <property type="molecule type" value="Genomic_DNA"/>
</dbReference>
<name>A0AAX6E2E5_IRIPA</name>
<dbReference type="GO" id="GO:0046872">
    <property type="term" value="F:metal ion binding"/>
    <property type="evidence" value="ECO:0007669"/>
    <property type="project" value="UniProtKB-KW"/>
</dbReference>
<evidence type="ECO:0000259" key="10">
    <source>
        <dbReference type="Pfam" id="PF26138"/>
    </source>
</evidence>
<comment type="cofactor">
    <cofactor evidence="1">
        <name>a divalent metal cation</name>
        <dbReference type="ChEBI" id="CHEBI:60240"/>
    </cofactor>
</comment>
<accession>A0AAX6E2E5</accession>
<reference evidence="11" key="2">
    <citation type="submission" date="2023-04" db="EMBL/GenBank/DDBJ databases">
        <authorList>
            <person name="Bruccoleri R.E."/>
            <person name="Oakeley E.J."/>
            <person name="Faust A.-M."/>
            <person name="Dessus-Babus S."/>
            <person name="Altorfer M."/>
            <person name="Burckhardt D."/>
            <person name="Oertli M."/>
            <person name="Naumann U."/>
            <person name="Petersen F."/>
            <person name="Wong J."/>
        </authorList>
    </citation>
    <scope>NUCLEOTIDE SEQUENCE</scope>
    <source>
        <strain evidence="11">GSM-AAB239-AS_SAM_17_03QT</strain>
        <tissue evidence="11">Leaf</tissue>
    </source>
</reference>
<comment type="similarity">
    <text evidence="3">Belongs to the HARBI1 family.</text>
</comment>
<reference evidence="11" key="1">
    <citation type="journal article" date="2023" name="GigaByte">
        <title>Genome assembly of the bearded iris, Iris pallida Lam.</title>
        <authorList>
            <person name="Bruccoleri R.E."/>
            <person name="Oakeley E.J."/>
            <person name="Faust A.M.E."/>
            <person name="Altorfer M."/>
            <person name="Dessus-Babus S."/>
            <person name="Burckhardt D."/>
            <person name="Oertli M."/>
            <person name="Naumann U."/>
            <person name="Petersen F."/>
            <person name="Wong J."/>
        </authorList>
    </citation>
    <scope>NUCLEOTIDE SEQUENCE</scope>
    <source>
        <strain evidence="11">GSM-AAB239-AS_SAM_17_03QT</strain>
    </source>
</reference>
<evidence type="ECO:0000256" key="1">
    <source>
        <dbReference type="ARBA" id="ARBA00001968"/>
    </source>
</evidence>
<dbReference type="AlphaFoldDB" id="A0AAX6E2E5"/>
<keyword evidence="6" id="KW-0378">Hydrolase</keyword>
<sequence>MDLSNPNDPLLNAVVASIITVITIILTLMENEGNDRQGIAKEPSLISEQWRQAHMYRILTAGPNNCVHYLRMSSAAFYGLANILRSNGSLHDTFYVCVEEQLAIFLYMLGHKAKNRVCDIEFIRSGETISRYFNKVLGAICSIQERFVKQPGSETPMEIRNAAEWFSYFEDCIGMIDGTHIQATLPASIVARFRGRKQVTQNVLAACTPDKKFTYVLAGWEGCANDMTILKDALSRPPPHGLKVIAEKYYLADAGYTTMPSFIVPYRGVRYYFNPKRDRHPTNAKELFNHRHSKLRSKIEYVFATLKNRFCILGEKKFHDFLVLGRDNDYETQVDIVLACCVLYNYILGVDPKDELVVDEPYLGEKEVTEDNLFEYEQYSQTSTQVQRNVKKAWEDMRDQIAQHMWHDYCIGHVCHTTLF</sequence>